<reference evidence="2 3" key="1">
    <citation type="submission" date="2024-01" db="EMBL/GenBank/DDBJ databases">
        <title>The genomes of 5 underutilized Papilionoideae crops provide insights into root nodulation and disease resistanc.</title>
        <authorList>
            <person name="Yuan L."/>
        </authorList>
    </citation>
    <scope>NUCLEOTIDE SEQUENCE [LARGE SCALE GENOMIC DNA]</scope>
    <source>
        <strain evidence="2">ZHUSHIDOU_FW_LH</strain>
        <tissue evidence="2">Leaf</tissue>
    </source>
</reference>
<evidence type="ECO:0000256" key="1">
    <source>
        <dbReference type="SAM" id="MobiDB-lite"/>
    </source>
</evidence>
<feature type="compositionally biased region" description="Acidic residues" evidence="1">
    <location>
        <begin position="141"/>
        <end position="159"/>
    </location>
</feature>
<dbReference type="EMBL" id="JAYWIO010000005">
    <property type="protein sequence ID" value="KAK7259532.1"/>
    <property type="molecule type" value="Genomic_DNA"/>
</dbReference>
<evidence type="ECO:0000313" key="2">
    <source>
        <dbReference type="EMBL" id="KAK7259532.1"/>
    </source>
</evidence>
<sequence length="159" mass="17367">MARNIVITTLSGEDAYVCLAPGSSPLQLSVQPSDNVGPSAVVTLAAECSRRISRAKFEESEISPEFWVYDDMLSQHMDLSSSPFRPEPIVPLEAPIVPAEDDHEPSCEEVQPPPRSSIPVIELSSDEGDEGCKEVVHLPPDFEEDSKEDPEECSSDARD</sequence>
<dbReference type="Proteomes" id="UP001372338">
    <property type="component" value="Unassembled WGS sequence"/>
</dbReference>
<keyword evidence="3" id="KW-1185">Reference proteome</keyword>
<proteinExistence type="predicted"/>
<organism evidence="2 3">
    <name type="scientific">Crotalaria pallida</name>
    <name type="common">Smooth rattlebox</name>
    <name type="synonym">Crotalaria striata</name>
    <dbReference type="NCBI Taxonomy" id="3830"/>
    <lineage>
        <taxon>Eukaryota</taxon>
        <taxon>Viridiplantae</taxon>
        <taxon>Streptophyta</taxon>
        <taxon>Embryophyta</taxon>
        <taxon>Tracheophyta</taxon>
        <taxon>Spermatophyta</taxon>
        <taxon>Magnoliopsida</taxon>
        <taxon>eudicotyledons</taxon>
        <taxon>Gunneridae</taxon>
        <taxon>Pentapetalae</taxon>
        <taxon>rosids</taxon>
        <taxon>fabids</taxon>
        <taxon>Fabales</taxon>
        <taxon>Fabaceae</taxon>
        <taxon>Papilionoideae</taxon>
        <taxon>50 kb inversion clade</taxon>
        <taxon>genistoids sensu lato</taxon>
        <taxon>core genistoids</taxon>
        <taxon>Crotalarieae</taxon>
        <taxon>Crotalaria</taxon>
    </lineage>
</organism>
<dbReference type="AlphaFoldDB" id="A0AAN9EL12"/>
<feature type="region of interest" description="Disordered" evidence="1">
    <location>
        <begin position="99"/>
        <end position="159"/>
    </location>
</feature>
<protein>
    <submittedName>
        <fullName evidence="2">Uncharacterized protein</fullName>
    </submittedName>
</protein>
<evidence type="ECO:0000313" key="3">
    <source>
        <dbReference type="Proteomes" id="UP001372338"/>
    </source>
</evidence>
<gene>
    <name evidence="2" type="ORF">RIF29_25141</name>
</gene>
<accession>A0AAN9EL12</accession>
<comment type="caution">
    <text evidence="2">The sequence shown here is derived from an EMBL/GenBank/DDBJ whole genome shotgun (WGS) entry which is preliminary data.</text>
</comment>
<name>A0AAN9EL12_CROPI</name>